<dbReference type="GeneID" id="104598765"/>
<dbReference type="Gene3D" id="3.40.630.30">
    <property type="match status" value="1"/>
</dbReference>
<dbReference type="OMA" id="PKHRRMG"/>
<organism evidence="1 2">
    <name type="scientific">Nelumbo nucifera</name>
    <name type="common">Sacred lotus</name>
    <dbReference type="NCBI Taxonomy" id="4432"/>
    <lineage>
        <taxon>Eukaryota</taxon>
        <taxon>Viridiplantae</taxon>
        <taxon>Streptophyta</taxon>
        <taxon>Embryophyta</taxon>
        <taxon>Tracheophyta</taxon>
        <taxon>Spermatophyta</taxon>
        <taxon>Magnoliopsida</taxon>
        <taxon>Proteales</taxon>
        <taxon>Nelumbonaceae</taxon>
        <taxon>Nelumbo</taxon>
    </lineage>
</organism>
<dbReference type="eggNOG" id="ENOG502QU3J">
    <property type="taxonomic scope" value="Eukaryota"/>
</dbReference>
<dbReference type="KEGG" id="nnu:104598765"/>
<keyword evidence="1" id="KW-1185">Reference proteome</keyword>
<dbReference type="OrthoDB" id="1735852at2759"/>
<dbReference type="Proteomes" id="UP000189703">
    <property type="component" value="Unplaced"/>
</dbReference>
<dbReference type="CDD" id="cd04301">
    <property type="entry name" value="NAT_SF"/>
    <property type="match status" value="1"/>
</dbReference>
<dbReference type="RefSeq" id="XP_010259269.1">
    <property type="nucleotide sequence ID" value="XM_010260967.1"/>
</dbReference>
<dbReference type="AlphaFoldDB" id="A0A1U8AC30"/>
<dbReference type="InterPro" id="IPR016181">
    <property type="entry name" value="Acyl_CoA_acyltransferase"/>
</dbReference>
<evidence type="ECO:0000313" key="2">
    <source>
        <dbReference type="RefSeq" id="XP_010259269.1"/>
    </source>
</evidence>
<evidence type="ECO:0000313" key="1">
    <source>
        <dbReference type="Proteomes" id="UP000189703"/>
    </source>
</evidence>
<dbReference type="SUPFAM" id="SSF55729">
    <property type="entry name" value="Acyl-CoA N-acyltransferases (Nat)"/>
    <property type="match status" value="1"/>
</dbReference>
<dbReference type="PANTHER" id="PTHR47370">
    <property type="entry name" value="ACYL-COA N-ACYLTRANSFERASES (NAT) SUPERFAMILY PROTEIN"/>
    <property type="match status" value="1"/>
</dbReference>
<accession>A0A1U8AC30</accession>
<reference evidence="2" key="1">
    <citation type="submission" date="2025-08" db="UniProtKB">
        <authorList>
            <consortium name="RefSeq"/>
        </authorList>
    </citation>
    <scope>IDENTIFICATION</scope>
</reference>
<gene>
    <name evidence="2" type="primary">LOC104598765</name>
</gene>
<dbReference type="GO" id="GO:0016747">
    <property type="term" value="F:acyltransferase activity, transferring groups other than amino-acyl groups"/>
    <property type="evidence" value="ECO:0007669"/>
    <property type="project" value="InterPro"/>
</dbReference>
<dbReference type="Pfam" id="PF00583">
    <property type="entry name" value="Acetyltransf_1"/>
    <property type="match status" value="1"/>
</dbReference>
<sequence>MNTHIENQVLIREFNEDMDTEVVERLERNCDFGSREGISIFTNMMGDPLCRIRLYPTHVMMVAELVANGKLVGVVRGCMKHVGTGFGEKHVKMGYILGLRVSRKHRRMGIGLKLVKSIEGWAITNGAQYIWVATEEDNVAATNLFVLKCNYVKLSSLVILVQPISSHVKDSPGDVTIEKLSIDQAISLYKDRLGSKGFYPVDMDAILKEKRSLGTWVSFFNEEDWVGLRSKESSEDFTSRTPSSWAILSIWNTSEAYKLQIRRPYPFRCLHATLSQARAKVFPCLRISFCDLLHKPFGFLFLYGIHGEGERLGELMKSLWCFASNMAGSMKDCKVIITELGNCDTLVGHVPRGASMSSINDVWYLKRVNDPSEEDDQWTTTQPSGHLFVDPRDF</sequence>
<dbReference type="PANTHER" id="PTHR47370:SF4">
    <property type="entry name" value="N-ACETYLTRANSFERASE HLS1-LIKE-RELATED"/>
    <property type="match status" value="1"/>
</dbReference>
<dbReference type="PROSITE" id="PS51186">
    <property type="entry name" value="GNAT"/>
    <property type="match status" value="1"/>
</dbReference>
<dbReference type="InterPro" id="IPR000182">
    <property type="entry name" value="GNAT_dom"/>
</dbReference>
<proteinExistence type="predicted"/>
<name>A0A1U8AC30_NELNU</name>
<dbReference type="GO" id="GO:0009734">
    <property type="term" value="P:auxin-activated signaling pathway"/>
    <property type="evidence" value="ECO:0000318"/>
    <property type="project" value="GO_Central"/>
</dbReference>
<dbReference type="InterPro" id="IPR052810">
    <property type="entry name" value="Plant_NAT"/>
</dbReference>
<protein>
    <submittedName>
        <fullName evidence="2">Probable N-acetyltransferase HLS1-like isoform X1</fullName>
    </submittedName>
</protein>